<dbReference type="Pfam" id="PF22503">
    <property type="entry name" value="DUF6992"/>
    <property type="match status" value="1"/>
</dbReference>
<name>A0A7W3P417_9ACTN</name>
<reference evidence="1 2" key="1">
    <citation type="submission" date="2020-07" db="EMBL/GenBank/DDBJ databases">
        <title>Sequencing the genomes of 1000 actinobacteria strains.</title>
        <authorList>
            <person name="Klenk H.-P."/>
        </authorList>
    </citation>
    <scope>NUCLEOTIDE SEQUENCE [LARGE SCALE GENOMIC DNA]</scope>
    <source>
        <strain evidence="1 2">DSM 100723</strain>
    </source>
</reference>
<accession>A0A7W3P417</accession>
<dbReference type="InterPro" id="IPR054261">
    <property type="entry name" value="DUF6992"/>
</dbReference>
<organism evidence="1 2">
    <name type="scientific">Microlunatus kandeliicorticis</name>
    <dbReference type="NCBI Taxonomy" id="1759536"/>
    <lineage>
        <taxon>Bacteria</taxon>
        <taxon>Bacillati</taxon>
        <taxon>Actinomycetota</taxon>
        <taxon>Actinomycetes</taxon>
        <taxon>Propionibacteriales</taxon>
        <taxon>Propionibacteriaceae</taxon>
        <taxon>Microlunatus</taxon>
    </lineage>
</organism>
<dbReference type="AlphaFoldDB" id="A0A7W3P417"/>
<evidence type="ECO:0000313" key="2">
    <source>
        <dbReference type="Proteomes" id="UP000523079"/>
    </source>
</evidence>
<dbReference type="Proteomes" id="UP000523079">
    <property type="component" value="Unassembled WGS sequence"/>
</dbReference>
<dbReference type="EMBL" id="JACGWT010000001">
    <property type="protein sequence ID" value="MBA8792449.1"/>
    <property type="molecule type" value="Genomic_DNA"/>
</dbReference>
<dbReference type="RefSeq" id="WP_182558104.1">
    <property type="nucleotide sequence ID" value="NZ_JACGWT010000001.1"/>
</dbReference>
<protein>
    <submittedName>
        <fullName evidence="1">Allantoicase</fullName>
    </submittedName>
</protein>
<comment type="caution">
    <text evidence="1">The sequence shown here is derived from an EMBL/GenBank/DDBJ whole genome shotgun (WGS) entry which is preliminary data.</text>
</comment>
<proteinExistence type="predicted"/>
<evidence type="ECO:0000313" key="1">
    <source>
        <dbReference type="EMBL" id="MBA8792449.1"/>
    </source>
</evidence>
<sequence>MLAVNTVLDLGYVAVGGLMARSANRKVAGAGVAIVIQGAFLAAHDGWHTHRSRATR</sequence>
<keyword evidence="2" id="KW-1185">Reference proteome</keyword>
<gene>
    <name evidence="1" type="ORF">FHX74_000043</name>
</gene>